<dbReference type="EMBL" id="JH159151">
    <property type="protein sequence ID" value="EGZ29913.1"/>
    <property type="molecule type" value="Genomic_DNA"/>
</dbReference>
<dbReference type="InParanoid" id="G4YJF8"/>
<keyword evidence="2" id="KW-1185">Reference proteome</keyword>
<gene>
    <name evidence="1" type="ORF">PHYSODRAFT_323366</name>
</gene>
<evidence type="ECO:0000313" key="1">
    <source>
        <dbReference type="EMBL" id="EGZ29913.1"/>
    </source>
</evidence>
<sequence length="68" mass="7513">MQLALNASFIAGFVDAELPDAKVEAIPTFTHVCEFLWSPTNRVAHDEETRARSAVLAAGKRKGEEERL</sequence>
<dbReference type="KEGG" id="psoj:PHYSODRAFT_323366"/>
<proteinExistence type="predicted"/>
<dbReference type="RefSeq" id="XP_009517188.1">
    <property type="nucleotide sequence ID" value="XM_009518893.1"/>
</dbReference>
<protein>
    <submittedName>
        <fullName evidence="1">Uncharacterized protein</fullName>
    </submittedName>
</protein>
<dbReference type="GeneID" id="20644947"/>
<name>G4YJF8_PHYSP</name>
<organism evidence="1 2">
    <name type="scientific">Phytophthora sojae (strain P6497)</name>
    <name type="common">Soybean stem and root rot agent</name>
    <name type="synonym">Phytophthora megasperma f. sp. glycines</name>
    <dbReference type="NCBI Taxonomy" id="1094619"/>
    <lineage>
        <taxon>Eukaryota</taxon>
        <taxon>Sar</taxon>
        <taxon>Stramenopiles</taxon>
        <taxon>Oomycota</taxon>
        <taxon>Peronosporomycetes</taxon>
        <taxon>Peronosporales</taxon>
        <taxon>Peronosporaceae</taxon>
        <taxon>Phytophthora</taxon>
    </lineage>
</organism>
<evidence type="ECO:0000313" key="2">
    <source>
        <dbReference type="Proteomes" id="UP000002640"/>
    </source>
</evidence>
<dbReference type="Proteomes" id="UP000002640">
    <property type="component" value="Unassembled WGS sequence"/>
</dbReference>
<reference evidence="1 2" key="1">
    <citation type="journal article" date="2006" name="Science">
        <title>Phytophthora genome sequences uncover evolutionary origins and mechanisms of pathogenesis.</title>
        <authorList>
            <person name="Tyler B.M."/>
            <person name="Tripathy S."/>
            <person name="Zhang X."/>
            <person name="Dehal P."/>
            <person name="Jiang R.H."/>
            <person name="Aerts A."/>
            <person name="Arredondo F.D."/>
            <person name="Baxter L."/>
            <person name="Bensasson D."/>
            <person name="Beynon J.L."/>
            <person name="Chapman J."/>
            <person name="Damasceno C.M."/>
            <person name="Dorrance A.E."/>
            <person name="Dou D."/>
            <person name="Dickerman A.W."/>
            <person name="Dubchak I.L."/>
            <person name="Garbelotto M."/>
            <person name="Gijzen M."/>
            <person name="Gordon S.G."/>
            <person name="Govers F."/>
            <person name="Grunwald N.J."/>
            <person name="Huang W."/>
            <person name="Ivors K.L."/>
            <person name="Jones R.W."/>
            <person name="Kamoun S."/>
            <person name="Krampis K."/>
            <person name="Lamour K.H."/>
            <person name="Lee M.K."/>
            <person name="McDonald W.H."/>
            <person name="Medina M."/>
            <person name="Meijer H.J."/>
            <person name="Nordberg E.K."/>
            <person name="Maclean D.J."/>
            <person name="Ospina-Giraldo M.D."/>
            <person name="Morris P.F."/>
            <person name="Phuntumart V."/>
            <person name="Putnam N.H."/>
            <person name="Rash S."/>
            <person name="Rose J.K."/>
            <person name="Sakihama Y."/>
            <person name="Salamov A.A."/>
            <person name="Savidor A."/>
            <person name="Scheuring C.F."/>
            <person name="Smith B.M."/>
            <person name="Sobral B.W."/>
            <person name="Terry A."/>
            <person name="Torto-Alalibo T.A."/>
            <person name="Win J."/>
            <person name="Xu Z."/>
            <person name="Zhang H."/>
            <person name="Grigoriev I.V."/>
            <person name="Rokhsar D.S."/>
            <person name="Boore J.L."/>
        </authorList>
    </citation>
    <scope>NUCLEOTIDE SEQUENCE [LARGE SCALE GENOMIC DNA]</scope>
    <source>
        <strain evidence="1 2">P6497</strain>
    </source>
</reference>
<accession>G4YJF8</accession>
<dbReference type="AlphaFoldDB" id="G4YJF8"/>